<dbReference type="HOGENOM" id="CLU_008357_0_0_9"/>
<organism evidence="4 5">
    <name type="scientific">Clostridium baratii str. Sullivan</name>
    <dbReference type="NCBI Taxonomy" id="1415775"/>
    <lineage>
        <taxon>Bacteria</taxon>
        <taxon>Bacillati</taxon>
        <taxon>Bacillota</taxon>
        <taxon>Clostridia</taxon>
        <taxon>Eubacteriales</taxon>
        <taxon>Clostridiaceae</taxon>
        <taxon>Clostridium</taxon>
    </lineage>
</organism>
<dbReference type="InterPro" id="IPR054110">
    <property type="entry name" value="EndoD-like_D2"/>
</dbReference>
<dbReference type="PROSITE" id="PS51257">
    <property type="entry name" value="PROKAR_LIPOPROTEIN"/>
    <property type="match status" value="1"/>
</dbReference>
<dbReference type="InterPro" id="IPR013783">
    <property type="entry name" value="Ig-like_fold"/>
</dbReference>
<keyword evidence="4" id="KW-0378">Hydrolase</keyword>
<dbReference type="OrthoDB" id="1089471at2"/>
<proteinExistence type="predicted"/>
<dbReference type="CDD" id="cd06547">
    <property type="entry name" value="GH85_ENGase"/>
    <property type="match status" value="1"/>
</dbReference>
<keyword evidence="1 4" id="KW-0326">Glycosidase</keyword>
<dbReference type="GO" id="GO:0005829">
    <property type="term" value="C:cytosol"/>
    <property type="evidence" value="ECO:0007669"/>
    <property type="project" value="UniProtKB-SubCell"/>
</dbReference>
<dbReference type="Pfam" id="PF00801">
    <property type="entry name" value="PKD"/>
    <property type="match status" value="1"/>
</dbReference>
<keyword evidence="5" id="KW-1185">Reference proteome</keyword>
<dbReference type="STRING" id="1561.NPD11_745"/>
<dbReference type="InterPro" id="IPR032979">
    <property type="entry name" value="ENGase"/>
</dbReference>
<dbReference type="InterPro" id="IPR022409">
    <property type="entry name" value="PKD/Chitinase_dom"/>
</dbReference>
<evidence type="ECO:0000259" key="2">
    <source>
        <dbReference type="PROSITE" id="PS50022"/>
    </source>
</evidence>
<evidence type="ECO:0000313" key="5">
    <source>
        <dbReference type="Proteomes" id="UP000030635"/>
    </source>
</evidence>
<dbReference type="InterPro" id="IPR035986">
    <property type="entry name" value="PKD_dom_sf"/>
</dbReference>
<dbReference type="Proteomes" id="UP000030635">
    <property type="component" value="Chromosome"/>
</dbReference>
<feature type="domain" description="PKD" evidence="3">
    <location>
        <begin position="720"/>
        <end position="805"/>
    </location>
</feature>
<evidence type="ECO:0000256" key="1">
    <source>
        <dbReference type="ARBA" id="ARBA00023295"/>
    </source>
</evidence>
<dbReference type="InterPro" id="IPR008979">
    <property type="entry name" value="Galactose-bd-like_sf"/>
</dbReference>
<dbReference type="PANTHER" id="PTHR13246:SF1">
    <property type="entry name" value="CYTOSOLIC ENDO-BETA-N-ACETYLGLUCOSAMINIDASE"/>
    <property type="match status" value="1"/>
</dbReference>
<dbReference type="AlphaFoldDB" id="A0A0A7FY15"/>
<dbReference type="EC" id="3.2.1.96" evidence="4"/>
<sequence length="949" mass="105317">MRSKKLKLIITVGLACSLSIGLISCSSGSTTMGRDSKANYKITEEAGEAAEITMANQPTAPHFFPNELLEWDAKSDKDIEFNKSVVPLAKRVDKEKLSPVNKTQNKDVNVVALSIMNSSTSGNPSQGSNKFGTNTFSYWQYIDKLVYWGGSSGEGIIVPPSADVTDSAHKNGVPVLGTVFFPTTEHGGKAEWVDQFLTKDKDGNFPMVDKLIEVAKTLGFDGWFINQETGLTKGENDFIDQKNTAKEGAKITKKHSELMQEFIKQYKEKAKDELEVMWYDSITKDGEMDWQNALTDKNDYFLIDGDKNTVADSMFLNFWWTNKKLADKELLKASNERANELGLNPYDLYAGIDVQANGVNTPIRWDLFEGKDKTPLTSLGLYCPSWTYFSSSDVDEFQNKENRLWVNEFGDPSKATETKDKEWRGISTYAVEKTVVNSLPFTTNFNIGNGYNFFVDGEKVSSLDWNNRSLADVMPTYRWIINNEGSNSLKASLDFSNAFYGGNSIKLAGNLGANEASTIKLFSADLKIEKGTKFKTTAKSDKEVNLDLVLEFHDGSTETINGDKAVTNEWTTVSYDVSKLKDKSIKTISYKISSKEAVSNLNLNLGNISITGSKEAKKVDTSNLKIDDSIFDEDKMYVGVKLSWEAKDTENVSHYEIYKVNEDKSKTFLGATPNNKYFINALKRDDKANTTEFEVVAVNKDLKTGKSSTAKMEWPDNSIPRANFKISKTLVSPGEQVKFTDLSSQVTESVEWTFEGAKTETSTEKEPSVVYEKEGTYSVTLKAKSATGEDVKTMEKLITVSKKASKDLTNLSKSKKTEASSFINPNEAPEFAVDGKNDTKWCAVGTPPHNITIDLGKAVTVSEVRMAHAEAGNESPDMNTSDYTIEVSEDGKNFTEVIAVKKNSAKETIDTFKATKARYVRINVTKPTQGSDSAVRIYGIDVLGMNDTM</sequence>
<dbReference type="Gene3D" id="2.60.120.260">
    <property type="entry name" value="Galactose-binding domain-like"/>
    <property type="match status" value="2"/>
</dbReference>
<dbReference type="eggNOG" id="COG3291">
    <property type="taxonomic scope" value="Bacteria"/>
</dbReference>
<dbReference type="SUPFAM" id="SSF49785">
    <property type="entry name" value="Galactose-binding domain-like"/>
    <property type="match status" value="1"/>
</dbReference>
<name>A0A0A7FY15_9CLOT</name>
<protein>
    <submittedName>
        <fullName evidence="4">Endo-beta-N-acetylglucosaminidase domain protein</fullName>
        <ecNumber evidence="4">3.2.1.96</ecNumber>
    </submittedName>
</protein>
<dbReference type="PROSITE" id="PS50093">
    <property type="entry name" value="PKD"/>
    <property type="match status" value="1"/>
</dbReference>
<dbReference type="PANTHER" id="PTHR13246">
    <property type="entry name" value="ENDO BETA N-ACETYLGLUCOSAMINIDASE"/>
    <property type="match status" value="1"/>
</dbReference>
<reference evidence="4 5" key="1">
    <citation type="journal article" date="2015" name="Infect. Genet. Evol.">
        <title>Genomic sequences of six botulinum neurotoxin-producing strains representing three clostridial species illustrate the mobility and diversity of botulinum neurotoxin genes.</title>
        <authorList>
            <person name="Smith T.J."/>
            <person name="Hill K.K."/>
            <person name="Xie G."/>
            <person name="Foley B.T."/>
            <person name="Williamson C.H."/>
            <person name="Foster J.T."/>
            <person name="Johnson S.L."/>
            <person name="Chertkov O."/>
            <person name="Teshima H."/>
            <person name="Gibbons H.S."/>
            <person name="Johnsky L.A."/>
            <person name="Karavis M.A."/>
            <person name="Smith L.A."/>
        </authorList>
    </citation>
    <scope>NUCLEOTIDE SEQUENCE [LARGE SCALE GENOMIC DNA]</scope>
    <source>
        <strain evidence="4">Sullivan</strain>
    </source>
</reference>
<dbReference type="RefSeq" id="WP_039315007.1">
    <property type="nucleotide sequence ID" value="NZ_CP006905.1"/>
</dbReference>
<gene>
    <name evidence="4" type="ORF">U729_2273</name>
</gene>
<dbReference type="Pfam" id="PF00754">
    <property type="entry name" value="F5_F8_type_C"/>
    <property type="match status" value="1"/>
</dbReference>
<dbReference type="PROSITE" id="PS50022">
    <property type="entry name" value="FA58C_3"/>
    <property type="match status" value="1"/>
</dbReference>
<evidence type="ECO:0000259" key="3">
    <source>
        <dbReference type="PROSITE" id="PS50093"/>
    </source>
</evidence>
<dbReference type="KEGG" id="cbv:U729_2273"/>
<dbReference type="SMART" id="SM00089">
    <property type="entry name" value="PKD"/>
    <property type="match status" value="1"/>
</dbReference>
<feature type="domain" description="F5/8 type C" evidence="2">
    <location>
        <begin position="804"/>
        <end position="945"/>
    </location>
</feature>
<dbReference type="Gene3D" id="3.20.20.80">
    <property type="entry name" value="Glycosidases"/>
    <property type="match status" value="1"/>
</dbReference>
<dbReference type="CDD" id="cd00146">
    <property type="entry name" value="PKD"/>
    <property type="match status" value="1"/>
</dbReference>
<dbReference type="eggNOG" id="COG4724">
    <property type="taxonomic scope" value="Bacteria"/>
</dbReference>
<dbReference type="InterPro" id="IPR005201">
    <property type="entry name" value="TIM_ENGase"/>
</dbReference>
<dbReference type="EMBL" id="CP006905">
    <property type="protein sequence ID" value="AIY84539.1"/>
    <property type="molecule type" value="Genomic_DNA"/>
</dbReference>
<accession>A0A0A7FY15</accession>
<evidence type="ECO:0000313" key="4">
    <source>
        <dbReference type="EMBL" id="AIY84539.1"/>
    </source>
</evidence>
<dbReference type="InterPro" id="IPR000421">
    <property type="entry name" value="FA58C"/>
</dbReference>
<dbReference type="SUPFAM" id="SSF49299">
    <property type="entry name" value="PKD domain"/>
    <property type="match status" value="1"/>
</dbReference>
<dbReference type="Pfam" id="PF03644">
    <property type="entry name" value="Glyco_hydro_85"/>
    <property type="match status" value="1"/>
</dbReference>
<dbReference type="Gene3D" id="2.60.40.10">
    <property type="entry name" value="Immunoglobulins"/>
    <property type="match status" value="2"/>
</dbReference>
<dbReference type="Pfam" id="PF21910">
    <property type="entry name" value="GH85_C"/>
    <property type="match status" value="1"/>
</dbReference>
<dbReference type="GO" id="GO:0033925">
    <property type="term" value="F:mannosyl-glycoprotein endo-beta-N-acetylglucosaminidase activity"/>
    <property type="evidence" value="ECO:0007669"/>
    <property type="project" value="UniProtKB-EC"/>
</dbReference>
<dbReference type="InterPro" id="IPR000601">
    <property type="entry name" value="PKD_dom"/>
</dbReference>